<evidence type="ECO:0000256" key="1">
    <source>
        <dbReference type="ARBA" id="ARBA00004123"/>
    </source>
</evidence>
<feature type="repeat" description="ANK" evidence="12">
    <location>
        <begin position="590"/>
        <end position="622"/>
    </location>
</feature>
<dbReference type="Pfam" id="PF00010">
    <property type="entry name" value="HLH"/>
    <property type="match status" value="1"/>
</dbReference>
<dbReference type="InterPro" id="IPR036638">
    <property type="entry name" value="HLH_DNA-bd_sf"/>
</dbReference>
<evidence type="ECO:0000256" key="10">
    <source>
        <dbReference type="ARBA" id="ARBA00023163"/>
    </source>
</evidence>
<dbReference type="PROSITE" id="PS50088">
    <property type="entry name" value="ANK_REPEAT"/>
    <property type="match status" value="2"/>
</dbReference>
<feature type="transmembrane region" description="Helical" evidence="14">
    <location>
        <begin position="936"/>
        <end position="963"/>
    </location>
</feature>
<feature type="domain" description="BHLH" evidence="15">
    <location>
        <begin position="337"/>
        <end position="392"/>
    </location>
</feature>
<evidence type="ECO:0000256" key="4">
    <source>
        <dbReference type="ARBA" id="ARBA00022692"/>
    </source>
</evidence>
<keyword evidence="9 14" id="KW-0472">Membrane</keyword>
<feature type="transmembrane region" description="Helical" evidence="14">
    <location>
        <begin position="409"/>
        <end position="430"/>
    </location>
</feature>
<dbReference type="GO" id="GO:0046983">
    <property type="term" value="F:protein dimerization activity"/>
    <property type="evidence" value="ECO:0007669"/>
    <property type="project" value="InterPro"/>
</dbReference>
<keyword evidence="4 14" id="KW-0812">Transmembrane</keyword>
<dbReference type="GO" id="GO:0005886">
    <property type="term" value="C:plasma membrane"/>
    <property type="evidence" value="ECO:0007669"/>
    <property type="project" value="UniProtKB-SubCell"/>
</dbReference>
<gene>
    <name evidence="16" type="ORF">LLUT_LOCUS27898</name>
</gene>
<keyword evidence="8 12" id="KW-0040">ANK repeat</keyword>
<dbReference type="PANTHER" id="PTHR24186:SF37">
    <property type="entry name" value="PGG DOMAIN-CONTAINING PROTEIN"/>
    <property type="match status" value="1"/>
</dbReference>
<protein>
    <recommendedName>
        <fullName evidence="15">BHLH domain-containing protein</fullName>
    </recommendedName>
</protein>
<keyword evidence="5" id="KW-0677">Repeat</keyword>
<evidence type="ECO:0000256" key="13">
    <source>
        <dbReference type="SAM" id="MobiDB-lite"/>
    </source>
</evidence>
<dbReference type="InterPro" id="IPR011598">
    <property type="entry name" value="bHLH_dom"/>
</dbReference>
<dbReference type="PANTHER" id="PTHR24186">
    <property type="entry name" value="PROTEIN PHOSPHATASE 1 REGULATORY SUBUNIT"/>
    <property type="match status" value="1"/>
</dbReference>
<feature type="compositionally biased region" description="Basic and acidic residues" evidence="13">
    <location>
        <begin position="234"/>
        <end position="246"/>
    </location>
</feature>
<dbReference type="GO" id="GO:0005634">
    <property type="term" value="C:nucleus"/>
    <property type="evidence" value="ECO:0007669"/>
    <property type="project" value="UniProtKB-SubCell"/>
</dbReference>
<feature type="compositionally biased region" description="Polar residues" evidence="13">
    <location>
        <begin position="447"/>
        <end position="463"/>
    </location>
</feature>
<feature type="repeat" description="ANK" evidence="12">
    <location>
        <begin position="624"/>
        <end position="645"/>
    </location>
</feature>
<dbReference type="SUPFAM" id="SSF47459">
    <property type="entry name" value="HLH, helix-loop-helix DNA-binding domain"/>
    <property type="match status" value="1"/>
</dbReference>
<comment type="caution">
    <text evidence="16">The sequence shown here is derived from an EMBL/GenBank/DDBJ whole genome shotgun (WGS) entry which is preliminary data.</text>
</comment>
<evidence type="ECO:0000313" key="16">
    <source>
        <dbReference type="EMBL" id="CAL0326838.1"/>
    </source>
</evidence>
<keyword evidence="6 14" id="KW-1133">Transmembrane helix</keyword>
<accession>A0AAV1XZU7</accession>
<evidence type="ECO:0000256" key="11">
    <source>
        <dbReference type="ARBA" id="ARBA00023242"/>
    </source>
</evidence>
<reference evidence="16 17" key="1">
    <citation type="submission" date="2024-03" db="EMBL/GenBank/DDBJ databases">
        <authorList>
            <person name="Martinez-Hernandez J."/>
        </authorList>
    </citation>
    <scope>NUCLEOTIDE SEQUENCE [LARGE SCALE GENOMIC DNA]</scope>
</reference>
<dbReference type="PROSITE" id="PS50297">
    <property type="entry name" value="ANK_REP_REGION"/>
    <property type="match status" value="2"/>
</dbReference>
<dbReference type="Pfam" id="PF12796">
    <property type="entry name" value="Ank_2"/>
    <property type="match status" value="2"/>
</dbReference>
<keyword evidence="7" id="KW-0805">Transcription regulation</keyword>
<name>A0AAV1XZU7_LUPLU</name>
<keyword evidence="17" id="KW-1185">Reference proteome</keyword>
<evidence type="ECO:0000256" key="9">
    <source>
        <dbReference type="ARBA" id="ARBA00023136"/>
    </source>
</evidence>
<keyword evidence="11" id="KW-0539">Nucleus</keyword>
<dbReference type="Pfam" id="PF13962">
    <property type="entry name" value="PGG"/>
    <property type="match status" value="1"/>
</dbReference>
<evidence type="ECO:0000256" key="2">
    <source>
        <dbReference type="ARBA" id="ARBA00004141"/>
    </source>
</evidence>
<dbReference type="Proteomes" id="UP001497480">
    <property type="component" value="Unassembled WGS sequence"/>
</dbReference>
<feature type="region of interest" description="Disordered" evidence="13">
    <location>
        <begin position="443"/>
        <end position="463"/>
    </location>
</feature>
<sequence>MGDEDIMELLWQNGEVVMQSQSHRPMRKPPPLPPSRISGDAIPGGTSIQSEAVSYNNNQNMFMQEDGITSWLHNPLDQTFCADLLYAPRPTVNANNQKDDNNNNIAMEIFGRNSQLTELRKCQKPVAPRPPVPPHRRTEQAAPANTSNLSKHNARTEPGPSSSSRNIARESTMVDSCDTPFLAAEAAVSRYSEQTEGDGGGKSMSAATASDGEGRGTPTFGMTSSPGGSSSSGEIDRKLTAEDRKRKGRVEAVEWESQSEGVTWHTLRHCIEDETVLELGAVRCARCKSLFFCNILSFLLFACSMFLFPFDLLQKDVDFESAEAKKQIRGSSTKRSRAAEVHNLSERKRRDRINEKMRALQELIPRCNKMMSMGCGMVPMMFAGMHPYMPAMAMGMGMGMDMGMNRPVMPFANVLAGSALPAATAAAHLGPRFPMPPFHMPHVPAPDSSQMQATNQSDNSMLNSVGTPVPNQSCIPNFNNPYQYLGPHQMQFQLMQNQAMNQLNVSKPSTSRGPENPEHHQSDTMTPLYETSLNGSLRTLNTPNPSNFTTSSLSSFIGTSLHKAALLGQLDFCEVVLDIKPSLATEVDSEGRCPLHLASLEGYTEVVKALLVTNSDVCFIRDKDGNLPIHLAVSRGHIEVIEELIIAKPESIGMITNDGSVLHLCVMYNHFEALNLLLQLVRGSQNEVLNFMDKEGNTVLHLAVRLRQIKTIKYLLSLPEIRTAANTLNMTGHTALDMLDLSRRDFISLIIEQILIEAGAQRSTNIAITYSPNMASEVESHKQSRWKRLENFWAKYLQYEGNWIEETRGTLMVVATVIATMTFQSALNPPGGVWQENTQSGGNKCTTYGICEAGTAVVGYVWSEDFIRFMAFNTISFYASLSVVLVLINGFPLKNKVIMWILTIVMTIAVTFMLLTYMWALGLVTPHHIYTRLYKLAYICVGAWCIILIVIALIQTAQLVFWIKNRRKTFNIGAEHV</sequence>
<dbReference type="InterPro" id="IPR026961">
    <property type="entry name" value="PGG_dom"/>
</dbReference>
<feature type="region of interest" description="Disordered" evidence="13">
    <location>
        <begin position="122"/>
        <end position="174"/>
    </location>
</feature>
<feature type="compositionally biased region" description="Low complexity" evidence="13">
    <location>
        <begin position="216"/>
        <end position="233"/>
    </location>
</feature>
<dbReference type="InterPro" id="IPR002110">
    <property type="entry name" value="Ankyrin_rpt"/>
</dbReference>
<evidence type="ECO:0000256" key="12">
    <source>
        <dbReference type="PROSITE-ProRule" id="PRU00023"/>
    </source>
</evidence>
<comment type="subcellular location">
    <subcellularLocation>
        <location evidence="3">Cell membrane</location>
        <topology evidence="3">Peripheral membrane protein</topology>
        <orientation evidence="3">Cytoplasmic side</orientation>
    </subcellularLocation>
    <subcellularLocation>
        <location evidence="2">Membrane</location>
        <topology evidence="2">Multi-pass membrane protein</topology>
    </subcellularLocation>
    <subcellularLocation>
        <location evidence="1">Nucleus</location>
    </subcellularLocation>
</comment>
<dbReference type="Gene3D" id="4.10.280.10">
    <property type="entry name" value="Helix-loop-helix DNA-binding domain"/>
    <property type="match status" value="1"/>
</dbReference>
<evidence type="ECO:0000259" key="15">
    <source>
        <dbReference type="PROSITE" id="PS50888"/>
    </source>
</evidence>
<feature type="transmembrane region" description="Helical" evidence="14">
    <location>
        <begin position="289"/>
        <end position="308"/>
    </location>
</feature>
<organism evidence="16 17">
    <name type="scientific">Lupinus luteus</name>
    <name type="common">European yellow lupine</name>
    <dbReference type="NCBI Taxonomy" id="3873"/>
    <lineage>
        <taxon>Eukaryota</taxon>
        <taxon>Viridiplantae</taxon>
        <taxon>Streptophyta</taxon>
        <taxon>Embryophyta</taxon>
        <taxon>Tracheophyta</taxon>
        <taxon>Spermatophyta</taxon>
        <taxon>Magnoliopsida</taxon>
        <taxon>eudicotyledons</taxon>
        <taxon>Gunneridae</taxon>
        <taxon>Pentapetalae</taxon>
        <taxon>rosids</taxon>
        <taxon>fabids</taxon>
        <taxon>Fabales</taxon>
        <taxon>Fabaceae</taxon>
        <taxon>Papilionoideae</taxon>
        <taxon>50 kb inversion clade</taxon>
        <taxon>genistoids sensu lato</taxon>
        <taxon>core genistoids</taxon>
        <taxon>Genisteae</taxon>
        <taxon>Lupinus</taxon>
    </lineage>
</organism>
<feature type="region of interest" description="Disordered" evidence="13">
    <location>
        <begin position="505"/>
        <end position="525"/>
    </location>
</feature>
<dbReference type="InterPro" id="IPR036770">
    <property type="entry name" value="Ankyrin_rpt-contain_sf"/>
</dbReference>
<dbReference type="AlphaFoldDB" id="A0AAV1XZU7"/>
<evidence type="ECO:0000313" key="17">
    <source>
        <dbReference type="Proteomes" id="UP001497480"/>
    </source>
</evidence>
<dbReference type="SUPFAM" id="SSF48403">
    <property type="entry name" value="Ankyrin repeat"/>
    <property type="match status" value="1"/>
</dbReference>
<feature type="transmembrane region" description="Helical" evidence="14">
    <location>
        <begin position="370"/>
        <end position="389"/>
    </location>
</feature>
<evidence type="ECO:0000256" key="6">
    <source>
        <dbReference type="ARBA" id="ARBA00022989"/>
    </source>
</evidence>
<evidence type="ECO:0000256" key="3">
    <source>
        <dbReference type="ARBA" id="ARBA00004413"/>
    </source>
</evidence>
<feature type="region of interest" description="Disordered" evidence="13">
    <location>
        <begin position="189"/>
        <end position="246"/>
    </location>
</feature>
<evidence type="ECO:0000256" key="8">
    <source>
        <dbReference type="ARBA" id="ARBA00023043"/>
    </source>
</evidence>
<keyword evidence="10" id="KW-0804">Transcription</keyword>
<feature type="transmembrane region" description="Helical" evidence="14">
    <location>
        <begin position="900"/>
        <end position="924"/>
    </location>
</feature>
<feature type="transmembrane region" description="Helical" evidence="14">
    <location>
        <begin position="866"/>
        <end position="888"/>
    </location>
</feature>
<evidence type="ECO:0000256" key="14">
    <source>
        <dbReference type="SAM" id="Phobius"/>
    </source>
</evidence>
<dbReference type="PROSITE" id="PS50888">
    <property type="entry name" value="BHLH"/>
    <property type="match status" value="1"/>
</dbReference>
<dbReference type="SMART" id="SM00248">
    <property type="entry name" value="ANK"/>
    <property type="match status" value="5"/>
</dbReference>
<proteinExistence type="predicted"/>
<evidence type="ECO:0000256" key="5">
    <source>
        <dbReference type="ARBA" id="ARBA00022737"/>
    </source>
</evidence>
<dbReference type="EMBL" id="CAXHTB010000019">
    <property type="protein sequence ID" value="CAL0326838.1"/>
    <property type="molecule type" value="Genomic_DNA"/>
</dbReference>
<evidence type="ECO:0000256" key="7">
    <source>
        <dbReference type="ARBA" id="ARBA00023015"/>
    </source>
</evidence>
<dbReference type="Gene3D" id="1.25.40.20">
    <property type="entry name" value="Ankyrin repeat-containing domain"/>
    <property type="match status" value="1"/>
</dbReference>